<comment type="caution">
    <text evidence="2">The sequence shown here is derived from an EMBL/GenBank/DDBJ whole genome shotgun (WGS) entry which is preliminary data.</text>
</comment>
<organism evidence="2 3">
    <name type="scientific">Staphylococcus warneri</name>
    <dbReference type="NCBI Taxonomy" id="1292"/>
    <lineage>
        <taxon>Bacteria</taxon>
        <taxon>Bacillati</taxon>
        <taxon>Bacillota</taxon>
        <taxon>Bacilli</taxon>
        <taxon>Bacillales</taxon>
        <taxon>Staphylococcaceae</taxon>
        <taxon>Staphylococcus</taxon>
    </lineage>
</organism>
<evidence type="ECO:0000256" key="1">
    <source>
        <dbReference type="SAM" id="Phobius"/>
    </source>
</evidence>
<dbReference type="EMBL" id="QXWP01000009">
    <property type="protein sequence ID" value="NBH31638.1"/>
    <property type="molecule type" value="Genomic_DNA"/>
</dbReference>
<feature type="transmembrane region" description="Helical" evidence="1">
    <location>
        <begin position="46"/>
        <end position="67"/>
    </location>
</feature>
<evidence type="ECO:0000313" key="3">
    <source>
        <dbReference type="Proteomes" id="UP000481807"/>
    </source>
</evidence>
<keyword evidence="1" id="KW-0812">Transmembrane</keyword>
<keyword evidence="1" id="KW-0472">Membrane</keyword>
<dbReference type="AlphaFoldDB" id="A0AB36BIG9"/>
<proteinExistence type="predicted"/>
<accession>A0AB36BIG9</accession>
<reference evidence="2 3" key="1">
    <citation type="submission" date="2018-08" db="EMBL/GenBank/DDBJ databases">
        <title>Murine metabolic-syndrome-specific gut microbial biobank.</title>
        <authorList>
            <person name="Liu C."/>
        </authorList>
    </citation>
    <scope>NUCLEOTIDE SEQUENCE [LARGE SCALE GENOMIC DNA]</scope>
    <source>
        <strain evidence="2 3">1XD21-27</strain>
    </source>
</reference>
<keyword evidence="1" id="KW-1133">Transmembrane helix</keyword>
<evidence type="ECO:0000313" key="2">
    <source>
        <dbReference type="EMBL" id="NBH31638.1"/>
    </source>
</evidence>
<dbReference type="RefSeq" id="WP_154872935.1">
    <property type="nucleotide sequence ID" value="NZ_QXWP01000009.1"/>
</dbReference>
<feature type="transmembrane region" description="Helical" evidence="1">
    <location>
        <begin position="79"/>
        <end position="98"/>
    </location>
</feature>
<dbReference type="Proteomes" id="UP000481807">
    <property type="component" value="Unassembled WGS sequence"/>
</dbReference>
<protein>
    <submittedName>
        <fullName evidence="2">Uncharacterized protein</fullName>
    </submittedName>
</protein>
<name>A0AB36BIG9_STAWA</name>
<gene>
    <name evidence="2" type="ORF">D3Z30_11705</name>
</gene>
<sequence>MSETKEEKAKIGSNYGMKFNIRLNIRDLILPINWLIKMNIKDSTTIMRFIVFILAVPGAIGLSIYYLTGNWLRVKYLTFDFVWFLIGFTGLVAMYALVNPAIGSNLTSSKVFITQIYKRVKWNLHLAVKDTDTGLDTVLNDGTVVFSNGDVGRVFAIDGATSATAYPKEIAIQEGKAIRFHKARTTSTTIFNITTSQRQDAQRQIEEQDHLMRANTNEAIKSVILQEKNNMETSVDGVASTLVQHQMYRDKRERGLRDAIDHLAQMDAEGYMSSVIALDKPQTEEILKDIIQLRTTAS</sequence>